<dbReference type="GO" id="GO:0003700">
    <property type="term" value="F:DNA-binding transcription factor activity"/>
    <property type="evidence" value="ECO:0007669"/>
    <property type="project" value="TreeGrafter"/>
</dbReference>
<keyword evidence="1 2" id="KW-0238">DNA-binding</keyword>
<feature type="region of interest" description="Disordered" evidence="3">
    <location>
        <begin position="112"/>
        <end position="143"/>
    </location>
</feature>
<dbReference type="AlphaFoldDB" id="A0A2A2D1T8"/>
<keyword evidence="6" id="KW-1185">Reference proteome</keyword>
<protein>
    <submittedName>
        <fullName evidence="5">TetR family transcriptional regulator</fullName>
    </submittedName>
</protein>
<dbReference type="RefSeq" id="WP_095584061.1">
    <property type="nucleotide sequence ID" value="NZ_JAJQQQ010000009.1"/>
</dbReference>
<proteinExistence type="predicted"/>
<evidence type="ECO:0000313" key="6">
    <source>
        <dbReference type="Proteomes" id="UP000218944"/>
    </source>
</evidence>
<accession>A0A2A2D1T8</accession>
<dbReference type="EMBL" id="NSJV01000564">
    <property type="protein sequence ID" value="PAU45376.1"/>
    <property type="molecule type" value="Genomic_DNA"/>
</dbReference>
<dbReference type="PRINTS" id="PR00455">
    <property type="entry name" value="HTHTETR"/>
</dbReference>
<gene>
    <name evidence="5" type="ORF">CK936_29825</name>
</gene>
<feature type="DNA-binding region" description="H-T-H motif" evidence="2">
    <location>
        <begin position="25"/>
        <end position="44"/>
    </location>
</feature>
<organism evidence="5 6">
    <name type="scientific">Streptomyces albireticuli</name>
    <dbReference type="NCBI Taxonomy" id="1940"/>
    <lineage>
        <taxon>Bacteria</taxon>
        <taxon>Bacillati</taxon>
        <taxon>Actinomycetota</taxon>
        <taxon>Actinomycetes</taxon>
        <taxon>Kitasatosporales</taxon>
        <taxon>Streptomycetaceae</taxon>
        <taxon>Streptomyces</taxon>
    </lineage>
</organism>
<sequence>MPAARELLLDAAFAALGSRPWSGVRMVDVAAAAGVSRQTLYNEFGSKDGLARALVRRETEAFLAGVVRALAGPGPGADAGERCAAGALWILRTARVNPLVRAALTGCRGDRVPAAAAPADPTRRVQPGSAAARATPTPGGLADGVRDRVVEAVTAGTAGARGPARGAGGGAPEPAGDAGRPVGGVPWACELAVRLTLSYVVAPVGPDDEAAADVARLVRALVGDGRGGGFT</sequence>
<comment type="caution">
    <text evidence="5">The sequence shown here is derived from an EMBL/GenBank/DDBJ whole genome shotgun (WGS) entry which is preliminary data.</text>
</comment>
<dbReference type="InterPro" id="IPR001647">
    <property type="entry name" value="HTH_TetR"/>
</dbReference>
<dbReference type="Pfam" id="PF00440">
    <property type="entry name" value="TetR_N"/>
    <property type="match status" value="1"/>
</dbReference>
<feature type="domain" description="HTH tetR-type" evidence="4">
    <location>
        <begin position="2"/>
        <end position="62"/>
    </location>
</feature>
<dbReference type="PANTHER" id="PTHR30055">
    <property type="entry name" value="HTH-TYPE TRANSCRIPTIONAL REGULATOR RUTR"/>
    <property type="match status" value="1"/>
</dbReference>
<evidence type="ECO:0000256" key="2">
    <source>
        <dbReference type="PROSITE-ProRule" id="PRU00335"/>
    </source>
</evidence>
<reference evidence="5 6" key="1">
    <citation type="submission" date="2017-08" db="EMBL/GenBank/DDBJ databases">
        <title>Genome sequence of Streptomyces albireticuli NRRL B-1670.</title>
        <authorList>
            <person name="Graham D.E."/>
            <person name="Mahan K.M."/>
            <person name="Klingeman D.M."/>
            <person name="Hettich R.L."/>
            <person name="Parry R.J."/>
            <person name="Spain J.C."/>
        </authorList>
    </citation>
    <scope>NUCLEOTIDE SEQUENCE [LARGE SCALE GENOMIC DNA]</scope>
    <source>
        <strain evidence="5 6">NRRL B-1670</strain>
    </source>
</reference>
<dbReference type="InterPro" id="IPR050109">
    <property type="entry name" value="HTH-type_TetR-like_transc_reg"/>
</dbReference>
<dbReference type="Proteomes" id="UP000218944">
    <property type="component" value="Unassembled WGS sequence"/>
</dbReference>
<dbReference type="PANTHER" id="PTHR30055:SF146">
    <property type="entry name" value="HTH-TYPE TRANSCRIPTIONAL DUAL REGULATOR CECR"/>
    <property type="match status" value="1"/>
</dbReference>
<dbReference type="InterPro" id="IPR009057">
    <property type="entry name" value="Homeodomain-like_sf"/>
</dbReference>
<evidence type="ECO:0000259" key="4">
    <source>
        <dbReference type="PROSITE" id="PS50977"/>
    </source>
</evidence>
<dbReference type="PROSITE" id="PS50977">
    <property type="entry name" value="HTH_TETR_2"/>
    <property type="match status" value="1"/>
</dbReference>
<dbReference type="GO" id="GO:0000976">
    <property type="term" value="F:transcription cis-regulatory region binding"/>
    <property type="evidence" value="ECO:0007669"/>
    <property type="project" value="TreeGrafter"/>
</dbReference>
<evidence type="ECO:0000256" key="3">
    <source>
        <dbReference type="SAM" id="MobiDB-lite"/>
    </source>
</evidence>
<evidence type="ECO:0000256" key="1">
    <source>
        <dbReference type="ARBA" id="ARBA00023125"/>
    </source>
</evidence>
<name>A0A2A2D1T8_9ACTN</name>
<dbReference type="Gene3D" id="1.10.357.10">
    <property type="entry name" value="Tetracycline Repressor, domain 2"/>
    <property type="match status" value="1"/>
</dbReference>
<evidence type="ECO:0000313" key="5">
    <source>
        <dbReference type="EMBL" id="PAU45376.1"/>
    </source>
</evidence>
<dbReference type="SUPFAM" id="SSF46689">
    <property type="entry name" value="Homeodomain-like"/>
    <property type="match status" value="1"/>
</dbReference>
<feature type="compositionally biased region" description="Low complexity" evidence="3">
    <location>
        <begin position="155"/>
        <end position="164"/>
    </location>
</feature>
<feature type="region of interest" description="Disordered" evidence="3">
    <location>
        <begin position="155"/>
        <end position="179"/>
    </location>
</feature>